<dbReference type="Pfam" id="PF15007">
    <property type="entry name" value="CEP44"/>
    <property type="match status" value="1"/>
</dbReference>
<dbReference type="Proteomes" id="UP000708208">
    <property type="component" value="Unassembled WGS sequence"/>
</dbReference>
<keyword evidence="4" id="KW-1185">Reference proteome</keyword>
<reference evidence="3" key="1">
    <citation type="submission" date="2021-06" db="EMBL/GenBank/DDBJ databases">
        <authorList>
            <person name="Hodson N. C."/>
            <person name="Mongue J. A."/>
            <person name="Jaron S. K."/>
        </authorList>
    </citation>
    <scope>NUCLEOTIDE SEQUENCE</scope>
</reference>
<sequence>MVELTSLQSVSEVIIADFGRNFWICSRSCSRKMSRQKSVRFVRDVNGQEEVKPSLEKSKSRTSYSQIPKPKGQNRNSDWAVNRKKKITVSTSTSTTGLLNIKSKSALRRSSRSGSRLSSELSTVYLDHPEIIKNKAKKLLGELEKNHISLSEASIERIILGDPKEYLHVIKRIFQSCQVLLKAYFELKNIKWSFPDLLAKFDGRITKGVNALYAALAQILNVKPSLNPVQFMQNRFTIQKLNLCIDIIEKLSSPMLGNYIS</sequence>
<evidence type="ECO:0000313" key="3">
    <source>
        <dbReference type="EMBL" id="CAG7835850.1"/>
    </source>
</evidence>
<protein>
    <recommendedName>
        <fullName evidence="2">Centrosomal CEP44 domain-containing protein</fullName>
    </recommendedName>
</protein>
<feature type="region of interest" description="Disordered" evidence="1">
    <location>
        <begin position="52"/>
        <end position="77"/>
    </location>
</feature>
<gene>
    <name evidence="3" type="ORF">AFUS01_LOCUS45169</name>
</gene>
<feature type="domain" description="Centrosomal CEP44" evidence="2">
    <location>
        <begin position="133"/>
        <end position="251"/>
    </location>
</feature>
<comment type="caution">
    <text evidence="3">The sequence shown here is derived from an EMBL/GenBank/DDBJ whole genome shotgun (WGS) entry which is preliminary data.</text>
</comment>
<organism evidence="3 4">
    <name type="scientific">Allacma fusca</name>
    <dbReference type="NCBI Taxonomy" id="39272"/>
    <lineage>
        <taxon>Eukaryota</taxon>
        <taxon>Metazoa</taxon>
        <taxon>Ecdysozoa</taxon>
        <taxon>Arthropoda</taxon>
        <taxon>Hexapoda</taxon>
        <taxon>Collembola</taxon>
        <taxon>Symphypleona</taxon>
        <taxon>Sminthuridae</taxon>
        <taxon>Allacma</taxon>
    </lineage>
</organism>
<accession>A0A8J2MC65</accession>
<evidence type="ECO:0000256" key="1">
    <source>
        <dbReference type="SAM" id="MobiDB-lite"/>
    </source>
</evidence>
<dbReference type="EMBL" id="CAJVCH010570782">
    <property type="protein sequence ID" value="CAG7835850.1"/>
    <property type="molecule type" value="Genomic_DNA"/>
</dbReference>
<evidence type="ECO:0000313" key="4">
    <source>
        <dbReference type="Proteomes" id="UP000708208"/>
    </source>
</evidence>
<evidence type="ECO:0000259" key="2">
    <source>
        <dbReference type="Pfam" id="PF15007"/>
    </source>
</evidence>
<name>A0A8J2MC65_9HEXA</name>
<dbReference type="AlphaFoldDB" id="A0A8J2MC65"/>
<dbReference type="InterPro" id="IPR029157">
    <property type="entry name" value="CEP44_CC"/>
</dbReference>
<proteinExistence type="predicted"/>